<evidence type="ECO:0000259" key="11">
    <source>
        <dbReference type="PROSITE" id="PS51030"/>
    </source>
</evidence>
<keyword evidence="5" id="KW-0238">DNA-binding</keyword>
<keyword evidence="7" id="KW-0675">Receptor</keyword>
<feature type="region of interest" description="Disordered" evidence="10">
    <location>
        <begin position="82"/>
        <end position="163"/>
    </location>
</feature>
<feature type="compositionally biased region" description="Polar residues" evidence="10">
    <location>
        <begin position="317"/>
        <end position="328"/>
    </location>
</feature>
<feature type="compositionally biased region" description="Polar residues" evidence="10">
    <location>
        <begin position="709"/>
        <end position="723"/>
    </location>
</feature>
<keyword evidence="8" id="KW-0539">Nucleus</keyword>
<feature type="region of interest" description="Disordered" evidence="10">
    <location>
        <begin position="863"/>
        <end position="899"/>
    </location>
</feature>
<feature type="region of interest" description="Disordered" evidence="10">
    <location>
        <begin position="950"/>
        <end position="993"/>
    </location>
</feature>
<protein>
    <recommendedName>
        <fullName evidence="15">Nuclear receptor domain-containing protein</fullName>
    </recommendedName>
</protein>
<keyword evidence="6" id="KW-0804">Transcription</keyword>
<feature type="compositionally biased region" description="Polar residues" evidence="10">
    <location>
        <begin position="883"/>
        <end position="899"/>
    </location>
</feature>
<keyword evidence="1" id="KW-0479">Metal-binding</keyword>
<keyword evidence="4" id="KW-0805">Transcription regulation</keyword>
<dbReference type="SUPFAM" id="SSF57716">
    <property type="entry name" value="Glucocorticoid receptor-like (DNA-binding domain)"/>
    <property type="match status" value="1"/>
</dbReference>
<dbReference type="EMBL" id="JAPWDV010000001">
    <property type="protein sequence ID" value="KAJ6223830.1"/>
    <property type="molecule type" value="Genomic_DNA"/>
</dbReference>
<evidence type="ECO:0000256" key="4">
    <source>
        <dbReference type="ARBA" id="ARBA00023015"/>
    </source>
</evidence>
<accession>A0A9Q0MDE0</accession>
<evidence type="ECO:0000256" key="10">
    <source>
        <dbReference type="SAM" id="MobiDB-lite"/>
    </source>
</evidence>
<evidence type="ECO:0000256" key="5">
    <source>
        <dbReference type="ARBA" id="ARBA00023125"/>
    </source>
</evidence>
<dbReference type="OMA" id="NETECEV"/>
<comment type="caution">
    <text evidence="13">The sequence shown here is derived from an EMBL/GenBank/DDBJ whole genome shotgun (WGS) entry which is preliminary data.</text>
</comment>
<feature type="region of interest" description="Disordered" evidence="10">
    <location>
        <begin position="483"/>
        <end position="528"/>
    </location>
</feature>
<organism evidence="13 14">
    <name type="scientific">Blomia tropicalis</name>
    <name type="common">Mite</name>
    <dbReference type="NCBI Taxonomy" id="40697"/>
    <lineage>
        <taxon>Eukaryota</taxon>
        <taxon>Metazoa</taxon>
        <taxon>Ecdysozoa</taxon>
        <taxon>Arthropoda</taxon>
        <taxon>Chelicerata</taxon>
        <taxon>Arachnida</taxon>
        <taxon>Acari</taxon>
        <taxon>Acariformes</taxon>
        <taxon>Sarcoptiformes</taxon>
        <taxon>Astigmata</taxon>
        <taxon>Glycyphagoidea</taxon>
        <taxon>Echimyopodidae</taxon>
        <taxon>Blomia</taxon>
    </lineage>
</organism>
<feature type="compositionally biased region" description="Polar residues" evidence="10">
    <location>
        <begin position="108"/>
        <end position="119"/>
    </location>
</feature>
<dbReference type="SMART" id="SM00399">
    <property type="entry name" value="ZnF_C4"/>
    <property type="match status" value="1"/>
</dbReference>
<keyword evidence="3" id="KW-0862">Zinc</keyword>
<dbReference type="GO" id="GO:0003700">
    <property type="term" value="F:DNA-binding transcription factor activity"/>
    <property type="evidence" value="ECO:0007669"/>
    <property type="project" value="InterPro"/>
</dbReference>
<feature type="compositionally biased region" description="Polar residues" evidence="10">
    <location>
        <begin position="650"/>
        <end position="679"/>
    </location>
</feature>
<feature type="compositionally biased region" description="Polar residues" evidence="10">
    <location>
        <begin position="950"/>
        <end position="964"/>
    </location>
</feature>
<feature type="compositionally biased region" description="Polar residues" evidence="10">
    <location>
        <begin position="129"/>
        <end position="141"/>
    </location>
</feature>
<feature type="compositionally biased region" description="Polar residues" evidence="10">
    <location>
        <begin position="502"/>
        <end position="519"/>
    </location>
</feature>
<feature type="compositionally biased region" description="Low complexity" evidence="10">
    <location>
        <begin position="486"/>
        <end position="501"/>
    </location>
</feature>
<dbReference type="GO" id="GO:0008270">
    <property type="term" value="F:zinc ion binding"/>
    <property type="evidence" value="ECO:0007669"/>
    <property type="project" value="UniProtKB-KW"/>
</dbReference>
<dbReference type="AlphaFoldDB" id="A0A9Q0MDE0"/>
<dbReference type="PROSITE" id="PS51058">
    <property type="entry name" value="ZF_CXXC"/>
    <property type="match status" value="1"/>
</dbReference>
<evidence type="ECO:0000256" key="3">
    <source>
        <dbReference type="ARBA" id="ARBA00022833"/>
    </source>
</evidence>
<dbReference type="Gene3D" id="3.30.50.10">
    <property type="entry name" value="Erythroid Transcription Factor GATA-1, subunit A"/>
    <property type="match status" value="1"/>
</dbReference>
<evidence type="ECO:0000313" key="13">
    <source>
        <dbReference type="EMBL" id="KAJ6223830.1"/>
    </source>
</evidence>
<keyword evidence="14" id="KW-1185">Reference proteome</keyword>
<evidence type="ECO:0000256" key="8">
    <source>
        <dbReference type="ARBA" id="ARBA00023242"/>
    </source>
</evidence>
<feature type="compositionally biased region" description="Low complexity" evidence="10">
    <location>
        <begin position="680"/>
        <end position="689"/>
    </location>
</feature>
<evidence type="ECO:0000256" key="1">
    <source>
        <dbReference type="ARBA" id="ARBA00022723"/>
    </source>
</evidence>
<feature type="region of interest" description="Disordered" evidence="10">
    <location>
        <begin position="795"/>
        <end position="825"/>
    </location>
</feature>
<feature type="compositionally biased region" description="Low complexity" evidence="10">
    <location>
        <begin position="699"/>
        <end position="708"/>
    </location>
</feature>
<evidence type="ECO:0000259" key="12">
    <source>
        <dbReference type="PROSITE" id="PS51058"/>
    </source>
</evidence>
<feature type="compositionally biased region" description="Pro residues" evidence="10">
    <location>
        <begin position="404"/>
        <end position="415"/>
    </location>
</feature>
<dbReference type="Pfam" id="PF02008">
    <property type="entry name" value="zf-CXXC"/>
    <property type="match status" value="1"/>
</dbReference>
<dbReference type="PROSITE" id="PS51030">
    <property type="entry name" value="NUCLEAR_REC_DBD_2"/>
    <property type="match status" value="1"/>
</dbReference>
<gene>
    <name evidence="13" type="ORF">RDWZM_002375</name>
</gene>
<feature type="compositionally biased region" description="Low complexity" evidence="10">
    <location>
        <begin position="142"/>
        <end position="157"/>
    </location>
</feature>
<proteinExistence type="predicted"/>
<dbReference type="InterPro" id="IPR013088">
    <property type="entry name" value="Znf_NHR/GATA"/>
</dbReference>
<feature type="compositionally biased region" description="Polar residues" evidence="10">
    <location>
        <begin position="863"/>
        <end position="877"/>
    </location>
</feature>
<dbReference type="Pfam" id="PF00105">
    <property type="entry name" value="zf-C4"/>
    <property type="match status" value="1"/>
</dbReference>
<feature type="compositionally biased region" description="Pro residues" evidence="10">
    <location>
        <begin position="751"/>
        <end position="766"/>
    </location>
</feature>
<dbReference type="InterPro" id="IPR001628">
    <property type="entry name" value="Znf_hrmn_rcpt"/>
</dbReference>
<feature type="region of interest" description="Disordered" evidence="10">
    <location>
        <begin position="620"/>
        <end position="782"/>
    </location>
</feature>
<feature type="domain" description="Nuclear receptor" evidence="11">
    <location>
        <begin position="172"/>
        <end position="258"/>
    </location>
</feature>
<evidence type="ECO:0000256" key="7">
    <source>
        <dbReference type="ARBA" id="ARBA00023170"/>
    </source>
</evidence>
<feature type="region of interest" description="Disordered" evidence="10">
    <location>
        <begin position="297"/>
        <end position="345"/>
    </location>
</feature>
<reference evidence="13" key="1">
    <citation type="submission" date="2022-12" db="EMBL/GenBank/DDBJ databases">
        <title>Genome assemblies of Blomia tropicalis.</title>
        <authorList>
            <person name="Cui Y."/>
        </authorList>
    </citation>
    <scope>NUCLEOTIDE SEQUENCE</scope>
    <source>
        <tissue evidence="13">Adult mites</tissue>
    </source>
</reference>
<name>A0A9Q0MDE0_BLOTA</name>
<dbReference type="Proteomes" id="UP001142055">
    <property type="component" value="Chromosome 1"/>
</dbReference>
<evidence type="ECO:0000256" key="2">
    <source>
        <dbReference type="ARBA" id="ARBA00022771"/>
    </source>
</evidence>
<keyword evidence="2 9" id="KW-0863">Zinc-finger</keyword>
<sequence>MQTKLNSIHSTTATAPVCTSTTKSNKCSKLVRCSGSDHTVHGGNNKKIVKPKSDRIRLKDQLDQLEKTIAEVVEAGTKSYYKDAQSEGDESTKSSVRKRKRSNSNKTIVNGTINSVTRTSNKKTKSIQRDSSVTTLKQTSSTKATKMANTSNNTNNKKIVKTKSRPNKNSGFITCTVCGRTKYYSHVQRRYGIFSCEPCFKFFSRFIKEPRKFICSNHDKCVIVIDNDKTNCTGSRCKACWLKLCLDRFRINAETKQSLIVEYYPQSNNSLETETPKLMTTSIDDEKLLIEMPNSIQAQMESKDDSEPELELETIQPEINVNQSSSPKPSFVEDETKDEDKKPKTLMTDRANDFRLESCELFNGNNEEQLMKLSTNSDNEQSFSSITDETKTICETKNETECEVPPPPLPQPPPSTSISSSPLPSSIGSYCTSMLPDFENSFFPNSSTTTSYSMMMNQTQSTLANVVNQNGTTITKMTKCDDIIPSNHNGDSNSNNSNRSSVLTTSSDTSETQLSYHESTNVDRRSNDYRMDPFTSTMFGVNCSDYRLFKSTENHSNTNNNNNNKLMNGKKSRCKECEGCRSQDCGQCTYCLDKKKFGGQNVIKQACKFRICIRFKNGQKINPIGSPSPNPSSSSMPSNPSPMSPPAVITTVTKSKPSATTTQCGTSTAIIHSTNNGKLSSSSSISSPPSFYPTPPPHSSSQHNSPISGVNTPITANYHNHSPMSHLIHSLPTPTTSPLSQSLTPNHYHQVPPPSLPPPPPQPAPPSTAINSTSNITNTFDPNCHYSNHSHYGNPYLYEPSNHHQTGNPNHHHHHNQSFPTTLTNYNSYESSNYSNHNSFTNYYPSVGNLNLNYKLNDPNSTMATSTTVNKGTNHHQSINHHYGQQFNSHHPHSHQSQYANDQYGANSYKPNNCLYFGDYPNSGGQLHSTMGKSLNHSSNYTTSIATHNTQHYQDTSRQIQPSGTGYYHGHQPHHHPNPPTHSQHHSNSQQLSCHGNYYDGYY</sequence>
<evidence type="ECO:0000256" key="9">
    <source>
        <dbReference type="PROSITE-ProRule" id="PRU00509"/>
    </source>
</evidence>
<evidence type="ECO:0000313" key="14">
    <source>
        <dbReference type="Proteomes" id="UP001142055"/>
    </source>
</evidence>
<dbReference type="GO" id="GO:0043565">
    <property type="term" value="F:sequence-specific DNA binding"/>
    <property type="evidence" value="ECO:0007669"/>
    <property type="project" value="InterPro"/>
</dbReference>
<feature type="compositionally biased region" description="Low complexity" evidence="10">
    <location>
        <begin position="767"/>
        <end position="779"/>
    </location>
</feature>
<feature type="region of interest" description="Disordered" evidence="10">
    <location>
        <begin position="397"/>
        <end position="424"/>
    </location>
</feature>
<dbReference type="InterPro" id="IPR002857">
    <property type="entry name" value="Znf_CXXC"/>
</dbReference>
<feature type="domain" description="CXXC-type" evidence="12">
    <location>
        <begin position="567"/>
        <end position="613"/>
    </location>
</feature>
<evidence type="ECO:0008006" key="15">
    <source>
        <dbReference type="Google" id="ProtNLM"/>
    </source>
</evidence>
<evidence type="ECO:0000256" key="6">
    <source>
        <dbReference type="ARBA" id="ARBA00023163"/>
    </source>
</evidence>
<feature type="compositionally biased region" description="Low complexity" evidence="10">
    <location>
        <begin position="730"/>
        <end position="745"/>
    </location>
</feature>